<dbReference type="RefSeq" id="XP_024689609.1">
    <property type="nucleotide sequence ID" value="XM_024840470.1"/>
</dbReference>
<comment type="caution">
    <text evidence="2">The sequence shown here is derived from an EMBL/GenBank/DDBJ whole genome shotgun (WGS) entry which is preliminary data.</text>
</comment>
<dbReference type="VEuPathDB" id="FungiDB:P168DRAFT_321445"/>
<protein>
    <submittedName>
        <fullName evidence="2">POZ domain-containing protein</fullName>
    </submittedName>
</protein>
<accession>A0A2I1CTS3</accession>
<proteinExistence type="predicted"/>
<organism evidence="2 3">
    <name type="scientific">Aspergillus campestris (strain IBT 28561)</name>
    <dbReference type="NCBI Taxonomy" id="1392248"/>
    <lineage>
        <taxon>Eukaryota</taxon>
        <taxon>Fungi</taxon>
        <taxon>Dikarya</taxon>
        <taxon>Ascomycota</taxon>
        <taxon>Pezizomycotina</taxon>
        <taxon>Eurotiomycetes</taxon>
        <taxon>Eurotiomycetidae</taxon>
        <taxon>Eurotiales</taxon>
        <taxon>Aspergillaceae</taxon>
        <taxon>Aspergillus</taxon>
        <taxon>Aspergillus subgen. Circumdati</taxon>
    </lineage>
</organism>
<dbReference type="CDD" id="cd18186">
    <property type="entry name" value="BTB_POZ_ZBTB_KLHL-like"/>
    <property type="match status" value="1"/>
</dbReference>
<dbReference type="PANTHER" id="PTHR47843">
    <property type="entry name" value="BTB DOMAIN-CONTAINING PROTEIN-RELATED"/>
    <property type="match status" value="1"/>
</dbReference>
<evidence type="ECO:0000259" key="1">
    <source>
        <dbReference type="PROSITE" id="PS50097"/>
    </source>
</evidence>
<keyword evidence="3" id="KW-1185">Reference proteome</keyword>
<dbReference type="GeneID" id="36547994"/>
<reference evidence="2" key="1">
    <citation type="submission" date="2016-12" db="EMBL/GenBank/DDBJ databases">
        <title>The genomes of Aspergillus section Nigri reveals drivers in fungal speciation.</title>
        <authorList>
            <consortium name="DOE Joint Genome Institute"/>
            <person name="Vesth T.C."/>
            <person name="Nybo J."/>
            <person name="Theobald S."/>
            <person name="Brandl J."/>
            <person name="Frisvad J.C."/>
            <person name="Nielsen K.F."/>
            <person name="Lyhne E.K."/>
            <person name="Kogle M.E."/>
            <person name="Kuo A."/>
            <person name="Riley R."/>
            <person name="Clum A."/>
            <person name="Nolan M."/>
            <person name="Lipzen A."/>
            <person name="Salamov A."/>
            <person name="Henrissat B."/>
            <person name="Wiebenga A."/>
            <person name="De vries R.P."/>
            <person name="Grigoriev I.V."/>
            <person name="Mortensen U.H."/>
            <person name="Andersen M.R."/>
            <person name="Baker S.E."/>
        </authorList>
    </citation>
    <scope>NUCLEOTIDE SEQUENCE</scope>
    <source>
        <strain evidence="2">IBT 28561</strain>
    </source>
</reference>
<dbReference type="InterPro" id="IPR000210">
    <property type="entry name" value="BTB/POZ_dom"/>
</dbReference>
<evidence type="ECO:0000313" key="3">
    <source>
        <dbReference type="Proteomes" id="UP000234254"/>
    </source>
</evidence>
<dbReference type="SMART" id="SM00225">
    <property type="entry name" value="BTB"/>
    <property type="match status" value="1"/>
</dbReference>
<dbReference type="InterPro" id="IPR011333">
    <property type="entry name" value="SKP1/BTB/POZ_sf"/>
</dbReference>
<gene>
    <name evidence="2" type="ORF">P168DRAFT_321445</name>
</gene>
<sequence>MADWSLLMMGAKAPDKSFKRNLKRLHQDRRFSDLTLETGPLKLDVHKAIISSQSDYFQALLSNKWAESTSRTIRLEDDDPESVKAMVQFMYEFDYDSPTDNIDEQDDVDPTIFHLRVYKAADKYLIPELKVSALRKFLTATNTSKNLTTLLPQIIEEAYAATPASDSRLRRAVLELVLSKQDKLIRRDAFTEVIKNGGDFAVDSMREMSQVAARVRGFLCFKCGRKSYFDTTRSTRIRVYTCVECGARIRRVFY</sequence>
<dbReference type="PROSITE" id="PS50097">
    <property type="entry name" value="BTB"/>
    <property type="match status" value="1"/>
</dbReference>
<dbReference type="AlphaFoldDB" id="A0A2I1CTS3"/>
<evidence type="ECO:0000313" key="2">
    <source>
        <dbReference type="EMBL" id="PKY01015.1"/>
    </source>
</evidence>
<dbReference type="PANTHER" id="PTHR47843:SF5">
    <property type="entry name" value="BTB_POZ DOMAIN PROTEIN"/>
    <property type="match status" value="1"/>
</dbReference>
<dbReference type="EMBL" id="MSFM01000012">
    <property type="protein sequence ID" value="PKY01015.1"/>
    <property type="molecule type" value="Genomic_DNA"/>
</dbReference>
<dbReference type="SUPFAM" id="SSF54695">
    <property type="entry name" value="POZ domain"/>
    <property type="match status" value="1"/>
</dbReference>
<dbReference type="Gene3D" id="3.30.710.10">
    <property type="entry name" value="Potassium Channel Kv1.1, Chain A"/>
    <property type="match status" value="1"/>
</dbReference>
<dbReference type="Pfam" id="PF00651">
    <property type="entry name" value="BTB"/>
    <property type="match status" value="1"/>
</dbReference>
<dbReference type="Proteomes" id="UP000234254">
    <property type="component" value="Unassembled WGS sequence"/>
</dbReference>
<dbReference type="OrthoDB" id="6359816at2759"/>
<feature type="domain" description="BTB" evidence="1">
    <location>
        <begin position="32"/>
        <end position="99"/>
    </location>
</feature>
<name>A0A2I1CTS3_ASPC2</name>